<proteinExistence type="predicted"/>
<dbReference type="EMBL" id="JAVFWL010000003">
    <property type="protein sequence ID" value="KAK6742723.1"/>
    <property type="molecule type" value="Genomic_DNA"/>
</dbReference>
<name>A0ABR1CWR0_NECAM</name>
<keyword evidence="2" id="KW-1185">Reference proteome</keyword>
<accession>A0ABR1CWR0</accession>
<comment type="caution">
    <text evidence="1">The sequence shown here is derived from an EMBL/GenBank/DDBJ whole genome shotgun (WGS) entry which is preliminary data.</text>
</comment>
<gene>
    <name evidence="1" type="primary">Necator_chrIII.g10924</name>
    <name evidence="1" type="ORF">RB195_010159</name>
</gene>
<evidence type="ECO:0000313" key="1">
    <source>
        <dbReference type="EMBL" id="KAK6742723.1"/>
    </source>
</evidence>
<evidence type="ECO:0000313" key="2">
    <source>
        <dbReference type="Proteomes" id="UP001303046"/>
    </source>
</evidence>
<dbReference type="Proteomes" id="UP001303046">
    <property type="component" value="Unassembled WGS sequence"/>
</dbReference>
<organism evidence="1 2">
    <name type="scientific">Necator americanus</name>
    <name type="common">Human hookworm</name>
    <dbReference type="NCBI Taxonomy" id="51031"/>
    <lineage>
        <taxon>Eukaryota</taxon>
        <taxon>Metazoa</taxon>
        <taxon>Ecdysozoa</taxon>
        <taxon>Nematoda</taxon>
        <taxon>Chromadorea</taxon>
        <taxon>Rhabditida</taxon>
        <taxon>Rhabditina</taxon>
        <taxon>Rhabditomorpha</taxon>
        <taxon>Strongyloidea</taxon>
        <taxon>Ancylostomatidae</taxon>
        <taxon>Bunostominae</taxon>
        <taxon>Necator</taxon>
    </lineage>
</organism>
<protein>
    <submittedName>
        <fullName evidence="1">Uncharacterized protein</fullName>
    </submittedName>
</protein>
<reference evidence="1 2" key="1">
    <citation type="submission" date="2023-08" db="EMBL/GenBank/DDBJ databases">
        <title>A Necator americanus chromosomal reference genome.</title>
        <authorList>
            <person name="Ilik V."/>
            <person name="Petrzelkova K.J."/>
            <person name="Pardy F."/>
            <person name="Fuh T."/>
            <person name="Niatou-Singa F.S."/>
            <person name="Gouil Q."/>
            <person name="Baker L."/>
            <person name="Ritchie M.E."/>
            <person name="Jex A.R."/>
            <person name="Gazzola D."/>
            <person name="Li H."/>
            <person name="Toshio Fujiwara R."/>
            <person name="Zhan B."/>
            <person name="Aroian R.V."/>
            <person name="Pafco B."/>
            <person name="Schwarz E.M."/>
        </authorList>
    </citation>
    <scope>NUCLEOTIDE SEQUENCE [LARGE SCALE GENOMIC DNA]</scope>
    <source>
        <strain evidence="1 2">Aroian</strain>
        <tissue evidence="1">Whole animal</tissue>
    </source>
</reference>
<sequence>MRNGWISDAPFTLNGTNISECTSYVYLLRQRSKIRDAAAFAKESKMRKTADPMVRFLHEVLQRKAALRTSCLLRGSQLAGQHSELVSRTQLLQQYCHEYVVSESARKRISSFCHIRGMMLSMYRDCLVKRSKQVSISACVRHIMQQSINNLYIDSTKERPLVFEDNFLNLKLETCLKSSIGGGIR</sequence>